<name>A0A8N4L0I6_BACDO</name>
<dbReference type="PANTHER" id="PTHR20898">
    <property type="entry name" value="DAEDALUS ON 3-RELATED-RELATED"/>
    <property type="match status" value="1"/>
</dbReference>
<feature type="signal peptide" evidence="1">
    <location>
        <begin position="1"/>
        <end position="17"/>
    </location>
</feature>
<evidence type="ECO:0000313" key="3">
    <source>
        <dbReference type="RefSeq" id="XP_029405425.1"/>
    </source>
</evidence>
<dbReference type="InterPro" id="IPR010512">
    <property type="entry name" value="DUF1091"/>
</dbReference>
<dbReference type="RefSeq" id="XP_029405425.1">
    <property type="nucleotide sequence ID" value="XM_029549565.2"/>
</dbReference>
<dbReference type="OrthoDB" id="7912113at2759"/>
<dbReference type="Proteomes" id="UP001652620">
    <property type="component" value="Chromosome 3"/>
</dbReference>
<dbReference type="Pfam" id="PF06477">
    <property type="entry name" value="DUF1091"/>
    <property type="match status" value="1"/>
</dbReference>
<evidence type="ECO:0000313" key="2">
    <source>
        <dbReference type="Proteomes" id="UP001652620"/>
    </source>
</evidence>
<dbReference type="OMA" id="CHIERGH"/>
<dbReference type="SMART" id="SM00697">
    <property type="entry name" value="DM8"/>
    <property type="match status" value="1"/>
</dbReference>
<reference evidence="3" key="1">
    <citation type="submission" date="2025-08" db="UniProtKB">
        <authorList>
            <consortium name="RefSeq"/>
        </authorList>
    </citation>
    <scope>IDENTIFICATION</scope>
    <source>
        <tissue evidence="3">Adult</tissue>
    </source>
</reference>
<gene>
    <name evidence="3" type="primary">LOC115066036</name>
</gene>
<evidence type="ECO:0000256" key="1">
    <source>
        <dbReference type="SAM" id="SignalP"/>
    </source>
</evidence>
<proteinExistence type="predicted"/>
<dbReference type="AlphaFoldDB" id="A0A8N4L0I6"/>
<feature type="chain" id="PRO_5035444650" evidence="1">
    <location>
        <begin position="18"/>
        <end position="171"/>
    </location>
</feature>
<accession>A0A8N4L0I6</accession>
<sequence length="171" mass="19751">MKMRYFVLVALVSMCPAKVHLVIRFTKLLCNSTHPMTVYEKCHIERGHNITTITIRQKLLQPIYRVQANISIIQLSKSLNRILYTFNNVDACAFILRRRNPVLRLLFAHFQKFSNINHSCPFKDHLIVDRFAISDIQVARLPILAGEYALLTAWKLNGVDAAYTNVFAIYS</sequence>
<dbReference type="GeneID" id="115066036"/>
<dbReference type="KEGG" id="bdr:115066036"/>
<dbReference type="PANTHER" id="PTHR20898:SF0">
    <property type="entry name" value="DAEDALUS ON 3-RELATED"/>
    <property type="match status" value="1"/>
</dbReference>
<keyword evidence="1" id="KW-0732">Signal</keyword>
<protein>
    <submittedName>
        <fullName evidence="3">Uncharacterized protein LOC115066036</fullName>
    </submittedName>
</protein>
<organism evidence="2 3">
    <name type="scientific">Bactrocera dorsalis</name>
    <name type="common">Oriental fruit fly</name>
    <name type="synonym">Dacus dorsalis</name>
    <dbReference type="NCBI Taxonomy" id="27457"/>
    <lineage>
        <taxon>Eukaryota</taxon>
        <taxon>Metazoa</taxon>
        <taxon>Ecdysozoa</taxon>
        <taxon>Arthropoda</taxon>
        <taxon>Hexapoda</taxon>
        <taxon>Insecta</taxon>
        <taxon>Pterygota</taxon>
        <taxon>Neoptera</taxon>
        <taxon>Endopterygota</taxon>
        <taxon>Diptera</taxon>
        <taxon>Brachycera</taxon>
        <taxon>Muscomorpha</taxon>
        <taxon>Tephritoidea</taxon>
        <taxon>Tephritidae</taxon>
        <taxon>Bactrocera</taxon>
        <taxon>Bactrocera</taxon>
    </lineage>
</organism>
<keyword evidence="2" id="KW-1185">Reference proteome</keyword>